<dbReference type="KEGG" id="fpn:ABE65_011625"/>
<dbReference type="Pfam" id="PF21365">
    <property type="entry name" value="Glyco_hydro_31_3rd"/>
    <property type="match status" value="1"/>
</dbReference>
<dbReference type="InterPro" id="IPR025887">
    <property type="entry name" value="Glyco_hydro_31_N_dom"/>
</dbReference>
<dbReference type="CDD" id="cd04083">
    <property type="entry name" value="CBM35_Lmo2446-like"/>
    <property type="match status" value="2"/>
</dbReference>
<dbReference type="PANTHER" id="PTHR43863:SF2">
    <property type="entry name" value="MALTASE-GLUCOAMYLASE"/>
    <property type="match status" value="1"/>
</dbReference>
<dbReference type="SUPFAM" id="SSF51445">
    <property type="entry name" value="(Trans)glycosidases"/>
    <property type="match status" value="1"/>
</dbReference>
<dbReference type="GO" id="GO:0005975">
    <property type="term" value="P:carbohydrate metabolic process"/>
    <property type="evidence" value="ECO:0007669"/>
    <property type="project" value="InterPro"/>
</dbReference>
<dbReference type="GO" id="GO:0004553">
    <property type="term" value="F:hydrolase activity, hydrolyzing O-glycosyl compounds"/>
    <property type="evidence" value="ECO:0007669"/>
    <property type="project" value="InterPro"/>
</dbReference>
<keyword evidence="5" id="KW-1185">Reference proteome</keyword>
<dbReference type="Pfam" id="PF16990">
    <property type="entry name" value="CBM_35"/>
    <property type="match status" value="2"/>
</dbReference>
<dbReference type="Pfam" id="PF01055">
    <property type="entry name" value="Glyco_hydro_31_2nd"/>
    <property type="match status" value="1"/>
</dbReference>
<dbReference type="Gene3D" id="2.60.40.1760">
    <property type="entry name" value="glycosyl hydrolase (family 31)"/>
    <property type="match status" value="1"/>
</dbReference>
<dbReference type="InterPro" id="IPR011013">
    <property type="entry name" value="Gal_mutarotase_sf_dom"/>
</dbReference>
<keyword evidence="4" id="KW-0378">Hydrolase</keyword>
<evidence type="ECO:0000256" key="1">
    <source>
        <dbReference type="ARBA" id="ARBA00007806"/>
    </source>
</evidence>
<proteinExistence type="inferred from homology"/>
<dbReference type="AlphaFoldDB" id="A0A160IN63"/>
<dbReference type="GO" id="GO:0030246">
    <property type="term" value="F:carbohydrate binding"/>
    <property type="evidence" value="ECO:0007669"/>
    <property type="project" value="InterPro"/>
</dbReference>
<feature type="domain" description="CBM6" evidence="3">
    <location>
        <begin position="853"/>
        <end position="985"/>
    </location>
</feature>
<dbReference type="InterPro" id="IPR051816">
    <property type="entry name" value="Glycosyl_Hydrolase_31"/>
</dbReference>
<evidence type="ECO:0000256" key="2">
    <source>
        <dbReference type="SAM" id="SignalP"/>
    </source>
</evidence>
<dbReference type="InterPro" id="IPR017853">
    <property type="entry name" value="GH"/>
</dbReference>
<organism evidence="4 5">
    <name type="scientific">Fictibacillus phosphorivorans</name>
    <dbReference type="NCBI Taxonomy" id="1221500"/>
    <lineage>
        <taxon>Bacteria</taxon>
        <taxon>Bacillati</taxon>
        <taxon>Bacillota</taxon>
        <taxon>Bacilli</taxon>
        <taxon>Bacillales</taxon>
        <taxon>Fictibacillaceae</taxon>
        <taxon>Fictibacillus</taxon>
    </lineage>
</organism>
<dbReference type="Gene3D" id="2.60.40.1180">
    <property type="entry name" value="Golgi alpha-mannosidase II"/>
    <property type="match status" value="2"/>
</dbReference>
<dbReference type="Proteomes" id="UP000076623">
    <property type="component" value="Chromosome"/>
</dbReference>
<dbReference type="InterPro" id="IPR005084">
    <property type="entry name" value="CBM6"/>
</dbReference>
<dbReference type="SUPFAM" id="SSF49785">
    <property type="entry name" value="Galactose-binding domain-like"/>
    <property type="match status" value="2"/>
</dbReference>
<dbReference type="SUPFAM" id="SSF51011">
    <property type="entry name" value="Glycosyl hydrolase domain"/>
    <property type="match status" value="1"/>
</dbReference>
<dbReference type="PANTHER" id="PTHR43863">
    <property type="entry name" value="HYDROLASE, PUTATIVE (AFU_ORTHOLOGUE AFUA_1G03140)-RELATED"/>
    <property type="match status" value="1"/>
</dbReference>
<name>A0A160IN63_9BACL</name>
<dbReference type="PROSITE" id="PS51175">
    <property type="entry name" value="CBM6"/>
    <property type="match status" value="2"/>
</dbReference>
<dbReference type="SUPFAM" id="SSF74650">
    <property type="entry name" value="Galactose mutarotase-like"/>
    <property type="match status" value="1"/>
</dbReference>
<dbReference type="InterPro" id="IPR013780">
    <property type="entry name" value="Glyco_hydro_b"/>
</dbReference>
<dbReference type="InterPro" id="IPR048395">
    <property type="entry name" value="Glyco_hydro_31_C"/>
</dbReference>
<gene>
    <name evidence="4" type="ORF">ABE65_011625</name>
</gene>
<dbReference type="EMBL" id="CP015378">
    <property type="protein sequence ID" value="ANC77416.1"/>
    <property type="molecule type" value="Genomic_DNA"/>
</dbReference>
<evidence type="ECO:0000259" key="3">
    <source>
        <dbReference type="PROSITE" id="PS51175"/>
    </source>
</evidence>
<dbReference type="Pfam" id="PF13802">
    <property type="entry name" value="Gal_mutarotas_2"/>
    <property type="match status" value="1"/>
</dbReference>
<protein>
    <submittedName>
        <fullName evidence="4">Glycosyl hydrolase family 31</fullName>
    </submittedName>
</protein>
<feature type="chain" id="PRO_5007815697" evidence="2">
    <location>
        <begin position="33"/>
        <end position="1280"/>
    </location>
</feature>
<accession>A0A160IN63</accession>
<dbReference type="Gene3D" id="2.60.120.260">
    <property type="entry name" value="Galactose-binding domain-like"/>
    <property type="match status" value="3"/>
</dbReference>
<dbReference type="InterPro" id="IPR000322">
    <property type="entry name" value="Glyco_hydro_31_TIM"/>
</dbReference>
<keyword evidence="2" id="KW-0732">Signal</keyword>
<dbReference type="Pfam" id="PF17137">
    <property type="entry name" value="DUF5110"/>
    <property type="match status" value="1"/>
</dbReference>
<feature type="signal peptide" evidence="2">
    <location>
        <begin position="1"/>
        <end position="32"/>
    </location>
</feature>
<dbReference type="CDD" id="cd14752">
    <property type="entry name" value="GH31_N"/>
    <property type="match status" value="1"/>
</dbReference>
<dbReference type="STRING" id="1221500.ABE65_011625"/>
<dbReference type="InterPro" id="IPR033403">
    <property type="entry name" value="DUF5110"/>
</dbReference>
<reference evidence="4 5" key="1">
    <citation type="submission" date="2016-04" db="EMBL/GenBank/DDBJ databases">
        <title>Complete genome sequence of Fictibacillus phosphorivorans G25-29, a strain toxic to nematodes.</title>
        <authorList>
            <person name="Zheng Z."/>
        </authorList>
    </citation>
    <scope>NUCLEOTIDE SEQUENCE [LARGE SCALE GENOMIC DNA]</scope>
    <source>
        <strain evidence="4 5">G25-29</strain>
    </source>
</reference>
<evidence type="ECO:0000313" key="4">
    <source>
        <dbReference type="EMBL" id="ANC77416.1"/>
    </source>
</evidence>
<sequence>MKKRMSRFFISFSVLILSLVPLSSFPEHKAHAYANALGNVINTSVTGDTILLTIDNGAEPNDDLLEIKVLKTNILKVNYRPNGVAQSPDTPMIDPNKTWAAAGATINTTSNPIVVSTSKMKIEIQKNPCRMTIKKADGTTLLWEPATGGVFYDGVRFVHPVNHNIYGIRSYNAFEGGGDILRNNNAHGAHAGEQGDAGGPFMWSTAGYGLLVDSDGGYPYTDEVTGKMEFYYGGTPTEGRRYTKTDLDYYVMLGDPNEIMDAASEITGRAPMLPKWALGFSNFEWDTNETEMTSMVDTYRAKNIPIDSYGLDYDWKKYGEDQYGEFKWNTTKFPSSSSTAFKTTMDNKGIKMIGITKPRIVTQLAGGQRTVQYNDAQAGGYWYPGHNEYQDYFIPVNVRSIDPYNANARTWLWNNSKDAFDKGIVGWWNDETDKVSSGAAQYWFGNFTTTHLSQALFEGQNSYTNKTKRVWQTARTYYPGAQRYGTTLWSGDIGIQFKKGEKIDWAAGMEDQRAVMLSSVNLGQAKWGMDTGGFNQQDGSISNPSPELYARWMQFSAFTPVFRVHGNNFQQRQPWFYGATAEEISKSSIQLRYKLLPYMYSYERSAYENGKGLVRPLIFDYPNDQNVKNNVDSWMFGDYMLVSPVVGKQQASKNIYLPSGTWIDYFKGKTYSGNQTISYPVNAETWTDVPLFIKKGAIIPSQKAEDYVGQSSVKTIYVDTFPDSTETTFNYYDDDGTSYGYESTSHLKQFLSVKDNGASGINVKINGKTGTYNPSLEYYIFKVHGKAATSVTNNGSALSSQSNLQALQSFNGEGWAVGKDEYGDVTYVKVAAKSTSLKNIVLNGSATVSATSIQYEAEEGSLSGDTVTTKSKVNNNHTNYTGTGFVEGFDNKGAAVTFYTNVKTAGDYSVNLRYANASGSNQKVSVFVNGKRVKQTLLTNLANWDTWGTKVETLALNAGQNIITYKYSGEMDDSGNVNIDNITVPFSPIAAKFEAESSTLTGGSGTNKDHWFYSGSGFADKFSAVSAQSEFQVDVPSAGSYQVSLKYSNGATTAKTMSLYVNGTKTNQMSFPVTGSWNDWKTVTQTVSLNSGSNKIAVKYDSTDSGNVNLDRLLVSSSLPSTIESEKNLLDNGGFDRDTSFNSNWTEWHPTGQTVAFGIDSGSGINPPESPFGSDKRAFMYAPGAYKQSIHQMITVPENNAYYKFEGWVKLKNTIPTTARAEITNYGGSAQYINLSNNNGWKYISLDNIYVTNNTIDIGFYVDSPGGTTLHIDEVSVIKK</sequence>
<evidence type="ECO:0000313" key="5">
    <source>
        <dbReference type="Proteomes" id="UP000076623"/>
    </source>
</evidence>
<dbReference type="RefSeq" id="WP_066394999.1">
    <property type="nucleotide sequence ID" value="NZ_CP015378.1"/>
</dbReference>
<comment type="similarity">
    <text evidence="1">Belongs to the glycosyl hydrolase 31 family.</text>
</comment>
<dbReference type="InterPro" id="IPR008979">
    <property type="entry name" value="Galactose-bd-like_sf"/>
</dbReference>
<feature type="domain" description="CBM6" evidence="3">
    <location>
        <begin position="991"/>
        <end position="1116"/>
    </location>
</feature>
<dbReference type="Gene3D" id="3.20.20.80">
    <property type="entry name" value="Glycosidases"/>
    <property type="match status" value="1"/>
</dbReference>